<dbReference type="InterPro" id="IPR002327">
    <property type="entry name" value="Cyt_c_1A/1B"/>
</dbReference>
<reference evidence="9 10" key="1">
    <citation type="submission" date="2017-06" db="EMBL/GenBank/DDBJ databases">
        <title>Yangia sp. YSBP01 complete genome sequence.</title>
        <authorList>
            <person name="Woo J.-H."/>
            <person name="Kim H.-S."/>
        </authorList>
    </citation>
    <scope>NUCLEOTIDE SEQUENCE [LARGE SCALE GENOMIC DNA]</scope>
    <source>
        <strain evidence="9 10">YSBP01</strain>
        <plasmid evidence="9 10">unnamed2</plasmid>
    </source>
</reference>
<dbReference type="InterPro" id="IPR009056">
    <property type="entry name" value="Cyt_c-like_dom"/>
</dbReference>
<dbReference type="EMBL" id="CP022192">
    <property type="protein sequence ID" value="AWI86402.1"/>
    <property type="molecule type" value="Genomic_DNA"/>
</dbReference>
<dbReference type="PROSITE" id="PS51007">
    <property type="entry name" value="CYTC"/>
    <property type="match status" value="1"/>
</dbReference>
<gene>
    <name evidence="9" type="ORF">CEW88_21795</name>
</gene>
<evidence type="ECO:0000256" key="6">
    <source>
        <dbReference type="PROSITE-ProRule" id="PRU00433"/>
    </source>
</evidence>
<keyword evidence="3 6" id="KW-0479">Metal-binding</keyword>
<dbReference type="GO" id="GO:0009055">
    <property type="term" value="F:electron transfer activity"/>
    <property type="evidence" value="ECO:0007669"/>
    <property type="project" value="InterPro"/>
</dbReference>
<dbReference type="OrthoDB" id="9805828at2"/>
<keyword evidence="1" id="KW-0813">Transport</keyword>
<sequence>MYQGTLAAGLILALSSGMALAEGDAAKGEKVFRKCQACHMVGEGAENRVGPVLTGIVGREIASVEDFDYSDALKELAAADGTWTPEELAAFLEKPRDFAKGTKMSFPGLRKEDERADVIAYLASFGGGS</sequence>
<geneLocation type="plasmid" evidence="9 10">
    <name>unnamed2</name>
</geneLocation>
<evidence type="ECO:0000313" key="10">
    <source>
        <dbReference type="Proteomes" id="UP000244915"/>
    </source>
</evidence>
<dbReference type="Pfam" id="PF00034">
    <property type="entry name" value="Cytochrom_C"/>
    <property type="match status" value="1"/>
</dbReference>
<dbReference type="KEGG" id="ypac:CEW88_21795"/>
<dbReference type="SUPFAM" id="SSF46626">
    <property type="entry name" value="Cytochrome c"/>
    <property type="match status" value="1"/>
</dbReference>
<evidence type="ECO:0000259" key="8">
    <source>
        <dbReference type="PROSITE" id="PS51007"/>
    </source>
</evidence>
<evidence type="ECO:0000256" key="7">
    <source>
        <dbReference type="SAM" id="SignalP"/>
    </source>
</evidence>
<keyword evidence="2 6" id="KW-0349">Heme</keyword>
<evidence type="ECO:0000256" key="2">
    <source>
        <dbReference type="ARBA" id="ARBA00022617"/>
    </source>
</evidence>
<evidence type="ECO:0000256" key="3">
    <source>
        <dbReference type="ARBA" id="ARBA00022723"/>
    </source>
</evidence>
<feature type="signal peptide" evidence="7">
    <location>
        <begin position="1"/>
        <end position="21"/>
    </location>
</feature>
<feature type="chain" id="PRO_5015875512" evidence="7">
    <location>
        <begin position="22"/>
        <end position="129"/>
    </location>
</feature>
<protein>
    <submittedName>
        <fullName evidence="9">Cytochrome c family protein</fullName>
    </submittedName>
</protein>
<dbReference type="PRINTS" id="PR00604">
    <property type="entry name" value="CYTCHRMECIAB"/>
</dbReference>
<dbReference type="InterPro" id="IPR036909">
    <property type="entry name" value="Cyt_c-like_dom_sf"/>
</dbReference>
<evidence type="ECO:0000256" key="4">
    <source>
        <dbReference type="ARBA" id="ARBA00022982"/>
    </source>
</evidence>
<dbReference type="GO" id="GO:0020037">
    <property type="term" value="F:heme binding"/>
    <property type="evidence" value="ECO:0007669"/>
    <property type="project" value="InterPro"/>
</dbReference>
<feature type="domain" description="Cytochrome c" evidence="8">
    <location>
        <begin position="23"/>
        <end position="126"/>
    </location>
</feature>
<keyword evidence="7" id="KW-0732">Signal</keyword>
<proteinExistence type="predicted"/>
<evidence type="ECO:0000313" key="9">
    <source>
        <dbReference type="EMBL" id="AWI86402.1"/>
    </source>
</evidence>
<accession>A0A2U8HKU7</accession>
<dbReference type="GO" id="GO:0046872">
    <property type="term" value="F:metal ion binding"/>
    <property type="evidence" value="ECO:0007669"/>
    <property type="project" value="UniProtKB-KW"/>
</dbReference>
<keyword evidence="9" id="KW-0614">Plasmid</keyword>
<keyword evidence="4" id="KW-0249">Electron transport</keyword>
<evidence type="ECO:0000256" key="5">
    <source>
        <dbReference type="ARBA" id="ARBA00023004"/>
    </source>
</evidence>
<dbReference type="Gene3D" id="1.10.760.10">
    <property type="entry name" value="Cytochrome c-like domain"/>
    <property type="match status" value="1"/>
</dbReference>
<keyword evidence="5 6" id="KW-0408">Iron</keyword>
<dbReference type="PANTHER" id="PTHR11961">
    <property type="entry name" value="CYTOCHROME C"/>
    <property type="match status" value="1"/>
</dbReference>
<dbReference type="RefSeq" id="WP_108970503.1">
    <property type="nucleotide sequence ID" value="NZ_CP022192.1"/>
</dbReference>
<dbReference type="Proteomes" id="UP000244915">
    <property type="component" value="Plasmid unnamed2"/>
</dbReference>
<name>A0A2U8HKU7_9RHOB</name>
<evidence type="ECO:0000256" key="1">
    <source>
        <dbReference type="ARBA" id="ARBA00022448"/>
    </source>
</evidence>
<dbReference type="AlphaFoldDB" id="A0A2U8HKU7"/>
<organism evidence="9 10">
    <name type="scientific">Alloyangia pacifica</name>
    <dbReference type="NCBI Taxonomy" id="311180"/>
    <lineage>
        <taxon>Bacteria</taxon>
        <taxon>Pseudomonadati</taxon>
        <taxon>Pseudomonadota</taxon>
        <taxon>Alphaproteobacteria</taxon>
        <taxon>Rhodobacterales</taxon>
        <taxon>Roseobacteraceae</taxon>
        <taxon>Alloyangia</taxon>
    </lineage>
</organism>